<keyword evidence="1" id="KW-0175">Coiled coil</keyword>
<organism evidence="2 3">
    <name type="scientific">Brassica napus</name>
    <name type="common">Rape</name>
    <dbReference type="NCBI Taxonomy" id="3708"/>
    <lineage>
        <taxon>Eukaryota</taxon>
        <taxon>Viridiplantae</taxon>
        <taxon>Streptophyta</taxon>
        <taxon>Embryophyta</taxon>
        <taxon>Tracheophyta</taxon>
        <taxon>Spermatophyta</taxon>
        <taxon>Magnoliopsida</taxon>
        <taxon>eudicotyledons</taxon>
        <taxon>Gunneridae</taxon>
        <taxon>Pentapetalae</taxon>
        <taxon>rosids</taxon>
        <taxon>malvids</taxon>
        <taxon>Brassicales</taxon>
        <taxon>Brassicaceae</taxon>
        <taxon>Brassiceae</taxon>
        <taxon>Brassica</taxon>
    </lineage>
</organism>
<sequence>MHNDQRRKKKKKSKHKKMSNMMIIENQLRSISLPSRSHPSTTGIEEALTKVKAINTTTGSSESILMALASLEELYSCTEEFLKMGSTQRVMSSSDASEFMEEMLDGSLRLMDTCSVSRDLMVEIHEHVRGVQSCVRRKKIAGGIDQLDVAISGYVGFRKNMRNEAKKLIGSLKKIDGGSCPASGVSNGQQDEHLLAVIDAMRRVVSVSVSVLKSFLEFLSGRQSNIKRKLASVLKKKKDLREETKNELESLDSAICCSRDDLQNKLGEVEMSIDGFEKHLEGLFRRLHNTYKARCVSLPVRSHPSVRRIQEVVSRVRALGSSSLESRTMVRDGLSGLTELYRCLSEDLFKSSSETQQTLLNSGLMDELLEMSLKYLEVCGGAKDSASRIKKSVVELQSALRRSKKGGEFSLENDMDAYMASRKEKKKEIKKYMVMSKETDACLESSVWRGGDDQEMSSLVRVMQETSVVTCFVLRTVLSFLSSPKGLKSKSQHQHKGWGIVMKLVKKGIDHHNHEKGFSCLELEAMETEIEKLVTREDQEEEKEISEEISERIQCSLVRSKEVEAAMEELEEGLEGLFKVMIQARVSLLNILST</sequence>
<dbReference type="PANTHER" id="PTHR33070:SF101">
    <property type="entry name" value="DUF241 DOMAIN-CONTAINING PROTEIN"/>
    <property type="match status" value="1"/>
</dbReference>
<reference evidence="2 3" key="1">
    <citation type="submission" date="2021-05" db="EMBL/GenBank/DDBJ databases">
        <title>Genome Assembly of Synthetic Allotetraploid Brassica napus Reveals Homoeologous Exchanges between Subgenomes.</title>
        <authorList>
            <person name="Davis J.T."/>
        </authorList>
    </citation>
    <scope>NUCLEOTIDE SEQUENCE [LARGE SCALE GENOMIC DNA]</scope>
    <source>
        <strain evidence="3">cv. Da-Ae</strain>
        <tissue evidence="2">Seedling</tissue>
    </source>
</reference>
<name>A0ABQ7YUT4_BRANA</name>
<evidence type="ECO:0000256" key="1">
    <source>
        <dbReference type="SAM" id="Coils"/>
    </source>
</evidence>
<protein>
    <submittedName>
        <fullName evidence="2">Uncharacterized protein</fullName>
    </submittedName>
</protein>
<keyword evidence="3" id="KW-1185">Reference proteome</keyword>
<comment type="caution">
    <text evidence="2">The sequence shown here is derived from an EMBL/GenBank/DDBJ whole genome shotgun (WGS) entry which is preliminary data.</text>
</comment>
<proteinExistence type="predicted"/>
<dbReference type="EMBL" id="JAGKQM010000017">
    <property type="protein sequence ID" value="KAH0871705.1"/>
    <property type="molecule type" value="Genomic_DNA"/>
</dbReference>
<dbReference type="PANTHER" id="PTHR33070">
    <property type="entry name" value="OS06G0725500 PROTEIN"/>
    <property type="match status" value="1"/>
</dbReference>
<dbReference type="InterPro" id="IPR004320">
    <property type="entry name" value="BPS1_pln"/>
</dbReference>
<feature type="coiled-coil region" evidence="1">
    <location>
        <begin position="223"/>
        <end position="254"/>
    </location>
</feature>
<dbReference type="Proteomes" id="UP000824890">
    <property type="component" value="Unassembled WGS sequence"/>
</dbReference>
<dbReference type="Pfam" id="PF03087">
    <property type="entry name" value="BPS1"/>
    <property type="match status" value="2"/>
</dbReference>
<evidence type="ECO:0000313" key="2">
    <source>
        <dbReference type="EMBL" id="KAH0871705.1"/>
    </source>
</evidence>
<evidence type="ECO:0000313" key="3">
    <source>
        <dbReference type="Proteomes" id="UP000824890"/>
    </source>
</evidence>
<accession>A0ABQ7YUT4</accession>
<gene>
    <name evidence="2" type="ORF">HID58_078727</name>
</gene>